<dbReference type="PROSITE" id="PS50943">
    <property type="entry name" value="HTH_CROC1"/>
    <property type="match status" value="1"/>
</dbReference>
<organism evidence="2 3">
    <name type="scientific">Romeriopsis navalis LEGE 11480</name>
    <dbReference type="NCBI Taxonomy" id="2777977"/>
    <lineage>
        <taxon>Bacteria</taxon>
        <taxon>Bacillati</taxon>
        <taxon>Cyanobacteriota</taxon>
        <taxon>Cyanophyceae</taxon>
        <taxon>Leptolyngbyales</taxon>
        <taxon>Leptolyngbyaceae</taxon>
        <taxon>Romeriopsis</taxon>
        <taxon>Romeriopsis navalis</taxon>
    </lineage>
</organism>
<accession>A0A928VM74</accession>
<gene>
    <name evidence="2" type="ORF">IQ266_04090</name>
</gene>
<name>A0A928VM74_9CYAN</name>
<dbReference type="SMART" id="SM00530">
    <property type="entry name" value="HTH_XRE"/>
    <property type="match status" value="1"/>
</dbReference>
<dbReference type="PANTHER" id="PTHR35010">
    <property type="entry name" value="BLL4672 PROTEIN-RELATED"/>
    <property type="match status" value="1"/>
</dbReference>
<keyword evidence="3" id="KW-1185">Reference proteome</keyword>
<dbReference type="GO" id="GO:0003677">
    <property type="term" value="F:DNA binding"/>
    <property type="evidence" value="ECO:0007669"/>
    <property type="project" value="InterPro"/>
</dbReference>
<dbReference type="PANTHER" id="PTHR35010:SF4">
    <property type="entry name" value="BLL5781 PROTEIN"/>
    <property type="match status" value="1"/>
</dbReference>
<evidence type="ECO:0000259" key="1">
    <source>
        <dbReference type="PROSITE" id="PS50943"/>
    </source>
</evidence>
<dbReference type="InterPro" id="IPR041413">
    <property type="entry name" value="MLTR_LBD"/>
</dbReference>
<protein>
    <submittedName>
        <fullName evidence="2">Helix-turn-helix transcriptional regulator</fullName>
    </submittedName>
</protein>
<dbReference type="Gene3D" id="1.10.260.40">
    <property type="entry name" value="lambda repressor-like DNA-binding domains"/>
    <property type="match status" value="1"/>
</dbReference>
<evidence type="ECO:0000313" key="2">
    <source>
        <dbReference type="EMBL" id="MBE9028942.1"/>
    </source>
</evidence>
<proteinExistence type="predicted"/>
<evidence type="ECO:0000313" key="3">
    <source>
        <dbReference type="Proteomes" id="UP000625316"/>
    </source>
</evidence>
<dbReference type="SUPFAM" id="SSF47413">
    <property type="entry name" value="lambda repressor-like DNA-binding domains"/>
    <property type="match status" value="1"/>
</dbReference>
<dbReference type="Pfam" id="PF13560">
    <property type="entry name" value="HTH_31"/>
    <property type="match status" value="1"/>
</dbReference>
<feature type="domain" description="HTH cro/C1-type" evidence="1">
    <location>
        <begin position="15"/>
        <end position="69"/>
    </location>
</feature>
<reference evidence="2" key="1">
    <citation type="submission" date="2020-10" db="EMBL/GenBank/DDBJ databases">
        <authorList>
            <person name="Castelo-Branco R."/>
            <person name="Eusebio N."/>
            <person name="Adriana R."/>
            <person name="Vieira A."/>
            <person name="Brugerolle De Fraissinette N."/>
            <person name="Rezende De Castro R."/>
            <person name="Schneider M.P."/>
            <person name="Vasconcelos V."/>
            <person name="Leao P.N."/>
        </authorList>
    </citation>
    <scope>NUCLEOTIDE SEQUENCE</scope>
    <source>
        <strain evidence="2">LEGE 11480</strain>
    </source>
</reference>
<dbReference type="Pfam" id="PF17765">
    <property type="entry name" value="MLTR_LBD"/>
    <property type="match status" value="1"/>
</dbReference>
<dbReference type="InterPro" id="IPR001387">
    <property type="entry name" value="Cro/C1-type_HTH"/>
</dbReference>
<dbReference type="Gene3D" id="3.30.450.180">
    <property type="match status" value="1"/>
</dbReference>
<dbReference type="EMBL" id="JADEXQ010000009">
    <property type="protein sequence ID" value="MBE9028942.1"/>
    <property type="molecule type" value="Genomic_DNA"/>
</dbReference>
<comment type="caution">
    <text evidence="2">The sequence shown here is derived from an EMBL/GenBank/DDBJ whole genome shotgun (WGS) entry which is preliminary data.</text>
</comment>
<dbReference type="InterPro" id="IPR010982">
    <property type="entry name" value="Lambda_DNA-bd_dom_sf"/>
</dbReference>
<sequence length="279" mass="31234">MSVISLDDNAFGRLLKHWRSRRHVSQLDLSMASGVSQRHISFLESGRSRPSRSMILQLAAVLDMPLRQQNQLLTTAGFAPIYSEFDLDAPEVGVIRRALDCMLRQHEPYPAFVLDRYWNQLLVNQGAMRLMGWLAGGEPTAPSKLTQSSGPINMVRLLFEPGGVKPYVSNWDAVAVQLLYRLQRESLAEGPEADSGALLAELLAVPEVAALWQGSPIEERWDLPLLTIDFVRDDVRLSFFSTLTTLGTPQDITLQELRLECMFPADEATEVQWAELLTG</sequence>
<dbReference type="AlphaFoldDB" id="A0A928VM74"/>
<dbReference type="CDD" id="cd00093">
    <property type="entry name" value="HTH_XRE"/>
    <property type="match status" value="1"/>
</dbReference>
<dbReference type="RefSeq" id="WP_264323765.1">
    <property type="nucleotide sequence ID" value="NZ_JADEXQ010000009.1"/>
</dbReference>
<dbReference type="Proteomes" id="UP000625316">
    <property type="component" value="Unassembled WGS sequence"/>
</dbReference>